<evidence type="ECO:0000256" key="2">
    <source>
        <dbReference type="ARBA" id="ARBA00022741"/>
    </source>
</evidence>
<sequence length="320" mass="36948">MPQDIKKKFTIQMLSIKIDKFSYFDNEILKNVVFSLKSGQHLSLIGESGCGKSTLLKLIYGLIDCDHGEIFWNDIQVLGPKFNLIPGMPFMKYLAQDFDLMPFITVGENVGKFLSNFFPEEKQHRIDELLALVEMTEFKHIKAKYLSGGQMQRVALARVLAQEPEVLLLDEPFSHIDNFRKNDLRRKIFNYLKEKQITTLVASHDINDIFSFSDEIIVLKNNTILEHGSPSELYHNPKNKYTAALFGEVNEIEIDGKVHLVYPNQLQIVDKSEIKVEVVKSYFKGKYYLIETQFQNQILFLENEKALLKGTTIYLKKIGL</sequence>
<keyword evidence="3" id="KW-0067">ATP-binding</keyword>
<keyword evidence="6" id="KW-1185">Reference proteome</keyword>
<dbReference type="PANTHER" id="PTHR42781">
    <property type="entry name" value="SPERMIDINE/PUTRESCINE IMPORT ATP-BINDING PROTEIN POTA"/>
    <property type="match status" value="1"/>
</dbReference>
<dbReference type="GO" id="GO:0005524">
    <property type="term" value="F:ATP binding"/>
    <property type="evidence" value="ECO:0007669"/>
    <property type="project" value="UniProtKB-KW"/>
</dbReference>
<reference evidence="5 6" key="1">
    <citation type="submission" date="2016-10" db="EMBL/GenBank/DDBJ databases">
        <authorList>
            <person name="de Groot N.N."/>
        </authorList>
    </citation>
    <scope>NUCLEOTIDE SEQUENCE [LARGE SCALE GENOMIC DNA]</scope>
    <source>
        <strain evidence="5 6">DSM 27078</strain>
    </source>
</reference>
<evidence type="ECO:0000259" key="4">
    <source>
        <dbReference type="PROSITE" id="PS50893"/>
    </source>
</evidence>
<dbReference type="PANTHER" id="PTHR42781:SF8">
    <property type="entry name" value="BICARBONATE TRANSPORT ATP-BINDING PROTEIN CMPC"/>
    <property type="match status" value="1"/>
</dbReference>
<dbReference type="InterPro" id="IPR050093">
    <property type="entry name" value="ABC_SmlMolc_Importer"/>
</dbReference>
<protein>
    <submittedName>
        <fullName evidence="5">ABC-type Fe3+/spermidine/putrescine transport systems, ATPase components</fullName>
    </submittedName>
</protein>
<organism evidence="5 6">
    <name type="scientific">Flavobacterium urocaniciphilum</name>
    <dbReference type="NCBI Taxonomy" id="1299341"/>
    <lineage>
        <taxon>Bacteria</taxon>
        <taxon>Pseudomonadati</taxon>
        <taxon>Bacteroidota</taxon>
        <taxon>Flavobacteriia</taxon>
        <taxon>Flavobacteriales</taxon>
        <taxon>Flavobacteriaceae</taxon>
        <taxon>Flavobacterium</taxon>
    </lineage>
</organism>
<dbReference type="SMART" id="SM00382">
    <property type="entry name" value="AAA"/>
    <property type="match status" value="1"/>
</dbReference>
<evidence type="ECO:0000313" key="5">
    <source>
        <dbReference type="EMBL" id="SEP82415.1"/>
    </source>
</evidence>
<gene>
    <name evidence="5" type="ORF">SAMN05444005_102435</name>
</gene>
<dbReference type="PROSITE" id="PS50893">
    <property type="entry name" value="ABC_TRANSPORTER_2"/>
    <property type="match status" value="1"/>
</dbReference>
<name>A0A1H9B0S3_9FLAO</name>
<dbReference type="InterPro" id="IPR027417">
    <property type="entry name" value="P-loop_NTPase"/>
</dbReference>
<dbReference type="InterPro" id="IPR003439">
    <property type="entry name" value="ABC_transporter-like_ATP-bd"/>
</dbReference>
<dbReference type="Pfam" id="PF00005">
    <property type="entry name" value="ABC_tran"/>
    <property type="match status" value="1"/>
</dbReference>
<dbReference type="InterPro" id="IPR003593">
    <property type="entry name" value="AAA+_ATPase"/>
</dbReference>
<dbReference type="STRING" id="1299341.SAMN05444005_102435"/>
<dbReference type="EMBL" id="FOEI01000002">
    <property type="protein sequence ID" value="SEP82415.1"/>
    <property type="molecule type" value="Genomic_DNA"/>
</dbReference>
<keyword evidence="2" id="KW-0547">Nucleotide-binding</keyword>
<proteinExistence type="predicted"/>
<accession>A0A1H9B0S3</accession>
<dbReference type="InterPro" id="IPR017871">
    <property type="entry name" value="ABC_transporter-like_CS"/>
</dbReference>
<dbReference type="AlphaFoldDB" id="A0A1H9B0S3"/>
<dbReference type="PROSITE" id="PS00211">
    <property type="entry name" value="ABC_TRANSPORTER_1"/>
    <property type="match status" value="1"/>
</dbReference>
<dbReference type="Proteomes" id="UP000198648">
    <property type="component" value="Unassembled WGS sequence"/>
</dbReference>
<evidence type="ECO:0000256" key="1">
    <source>
        <dbReference type="ARBA" id="ARBA00022448"/>
    </source>
</evidence>
<evidence type="ECO:0000313" key="6">
    <source>
        <dbReference type="Proteomes" id="UP000198648"/>
    </source>
</evidence>
<dbReference type="SUPFAM" id="SSF52540">
    <property type="entry name" value="P-loop containing nucleoside triphosphate hydrolases"/>
    <property type="match status" value="1"/>
</dbReference>
<dbReference type="GO" id="GO:0016887">
    <property type="term" value="F:ATP hydrolysis activity"/>
    <property type="evidence" value="ECO:0007669"/>
    <property type="project" value="InterPro"/>
</dbReference>
<feature type="domain" description="ABC transporter" evidence="4">
    <location>
        <begin position="11"/>
        <end position="246"/>
    </location>
</feature>
<dbReference type="Gene3D" id="3.40.50.300">
    <property type="entry name" value="P-loop containing nucleotide triphosphate hydrolases"/>
    <property type="match status" value="1"/>
</dbReference>
<evidence type="ECO:0000256" key="3">
    <source>
        <dbReference type="ARBA" id="ARBA00022840"/>
    </source>
</evidence>
<keyword evidence="1" id="KW-0813">Transport</keyword>